<gene>
    <name evidence="1" type="ORF">SAMN02745941_01739</name>
</gene>
<reference evidence="1 2" key="1">
    <citation type="submission" date="2016-11" db="EMBL/GenBank/DDBJ databases">
        <authorList>
            <person name="Jaros S."/>
            <person name="Januszkiewicz K."/>
            <person name="Wedrychowicz H."/>
        </authorList>
    </citation>
    <scope>NUCLEOTIDE SEQUENCE [LARGE SCALE GENOMIC DNA]</scope>
    <source>
        <strain evidence="1 2">DSM 6191</strain>
    </source>
</reference>
<dbReference type="RefSeq" id="WP_073018635.1">
    <property type="nucleotide sequence ID" value="NZ_FQXU01000005.1"/>
</dbReference>
<dbReference type="InterPro" id="IPR038475">
    <property type="entry name" value="RecG_C_sf"/>
</dbReference>
<keyword evidence="1" id="KW-0547">Nucleotide-binding</keyword>
<dbReference type="Gene3D" id="3.30.565.60">
    <property type="match status" value="1"/>
</dbReference>
<dbReference type="GO" id="GO:0004386">
    <property type="term" value="F:helicase activity"/>
    <property type="evidence" value="ECO:0007669"/>
    <property type="project" value="UniProtKB-KW"/>
</dbReference>
<keyword evidence="1" id="KW-0067">ATP-binding</keyword>
<accession>A0A1M5XZ43</accession>
<keyword evidence="1" id="KW-0347">Helicase</keyword>
<keyword evidence="1" id="KW-0378">Hydrolase</keyword>
<name>A0A1M5XZ43_9CLOT</name>
<dbReference type="EMBL" id="FQXU01000005">
    <property type="protein sequence ID" value="SHI05085.1"/>
    <property type="molecule type" value="Genomic_DNA"/>
</dbReference>
<evidence type="ECO:0000313" key="1">
    <source>
        <dbReference type="EMBL" id="SHI05085.1"/>
    </source>
</evidence>
<dbReference type="Proteomes" id="UP000184241">
    <property type="component" value="Unassembled WGS sequence"/>
</dbReference>
<dbReference type="AlphaFoldDB" id="A0A1M5XZ43"/>
<protein>
    <submittedName>
        <fullName evidence="1">ATP-dependent DNA helicase RecG</fullName>
    </submittedName>
</protein>
<evidence type="ECO:0000313" key="2">
    <source>
        <dbReference type="Proteomes" id="UP000184241"/>
    </source>
</evidence>
<dbReference type="PANTHER" id="PTHR30595">
    <property type="entry name" value="GLPR-RELATED TRANSCRIPTIONAL REPRESSOR"/>
    <property type="match status" value="1"/>
</dbReference>
<dbReference type="PANTHER" id="PTHR30595:SF6">
    <property type="entry name" value="SCHLAFEN ALBA-2 DOMAIN-CONTAINING PROTEIN"/>
    <property type="match status" value="1"/>
</dbReference>
<organism evidence="1 2">
    <name type="scientific">Clostridium intestinale DSM 6191</name>
    <dbReference type="NCBI Taxonomy" id="1121320"/>
    <lineage>
        <taxon>Bacteria</taxon>
        <taxon>Bacillati</taxon>
        <taxon>Bacillota</taxon>
        <taxon>Clostridia</taxon>
        <taxon>Eubacteriales</taxon>
        <taxon>Clostridiaceae</taxon>
        <taxon>Clostridium</taxon>
    </lineage>
</organism>
<proteinExistence type="predicted"/>
<sequence length="393" mass="45572">MKEITVSEFGRDDKDEYLSHSVWTDGEEVQGEVEREIFFNKDKKEIKEEVILPINNNYQTSFDDDINLECKLEDLRLTLIKQYLYDIKGDRYQDALKISIEDIGKKLDIIKESSGTLKVKNIGVLMFTERPKDFIPGSYINLVHFENSSADKKHKMRVFDGPIHEQIRGVLRYVKTYVLNLNKLESGDVCNYPIDAIKEAVVNAVYHKNYKLHMPIEIRIDRTKFVIISYPGADKIVDENEINEGEVCARIYRNLRIGEFLQGLVFTTGNSTGLGKMIKAMHINNSSKPIFKTNENRDYFLVRLNVNKTFLDEKQVGEDQEQEDYDDVNLIEKNILELLKDGPLTKKEIANYFGYKIMSGGVKSSFDSLLDKKYIESTAVRSNIRNQKYRLIK</sequence>